<dbReference type="SUPFAM" id="SSF56672">
    <property type="entry name" value="DNA/RNA polymerases"/>
    <property type="match status" value="1"/>
</dbReference>
<organism evidence="18">
    <name type="scientific">Tanacetum cinerariifolium</name>
    <name type="common">Dalmatian daisy</name>
    <name type="synonym">Chrysanthemum cinerariifolium</name>
    <dbReference type="NCBI Taxonomy" id="118510"/>
    <lineage>
        <taxon>Eukaryota</taxon>
        <taxon>Viridiplantae</taxon>
        <taxon>Streptophyta</taxon>
        <taxon>Embryophyta</taxon>
        <taxon>Tracheophyta</taxon>
        <taxon>Spermatophyta</taxon>
        <taxon>Magnoliopsida</taxon>
        <taxon>eudicotyledons</taxon>
        <taxon>Gunneridae</taxon>
        <taxon>Pentapetalae</taxon>
        <taxon>asterids</taxon>
        <taxon>campanulids</taxon>
        <taxon>Asterales</taxon>
        <taxon>Asteraceae</taxon>
        <taxon>Asteroideae</taxon>
        <taxon>Anthemideae</taxon>
        <taxon>Anthemidinae</taxon>
        <taxon>Tanacetum</taxon>
    </lineage>
</organism>
<gene>
    <name evidence="18" type="ORF">Tci_003154</name>
</gene>
<feature type="compositionally biased region" description="Acidic residues" evidence="16">
    <location>
        <begin position="82"/>
        <end position="132"/>
    </location>
</feature>
<keyword evidence="9" id="KW-0460">Magnesium</keyword>
<evidence type="ECO:0000256" key="11">
    <source>
        <dbReference type="ARBA" id="ARBA00022918"/>
    </source>
</evidence>
<feature type="region of interest" description="Disordered" evidence="16">
    <location>
        <begin position="355"/>
        <end position="381"/>
    </location>
</feature>
<keyword evidence="13" id="KW-0238">DNA-binding</keyword>
<dbReference type="InterPro" id="IPR001878">
    <property type="entry name" value="Znf_CCHC"/>
</dbReference>
<keyword evidence="14" id="KW-0233">DNA recombination</keyword>
<dbReference type="GO" id="GO:0003964">
    <property type="term" value="F:RNA-directed DNA polymerase activity"/>
    <property type="evidence" value="ECO:0007669"/>
    <property type="project" value="UniProtKB-KW"/>
</dbReference>
<keyword evidence="2" id="KW-0808">Transferase</keyword>
<keyword evidence="3" id="KW-0548">Nucleotidyltransferase</keyword>
<evidence type="ECO:0000256" key="8">
    <source>
        <dbReference type="ARBA" id="ARBA00022801"/>
    </source>
</evidence>
<feature type="region of interest" description="Disordered" evidence="16">
    <location>
        <begin position="1"/>
        <end position="32"/>
    </location>
</feature>
<keyword evidence="11 18" id="KW-0695">RNA-directed DNA polymerase</keyword>
<dbReference type="Gene3D" id="4.10.60.10">
    <property type="entry name" value="Zinc finger, CCHC-type"/>
    <property type="match status" value="1"/>
</dbReference>
<dbReference type="GO" id="GO:0006310">
    <property type="term" value="P:DNA recombination"/>
    <property type="evidence" value="ECO:0007669"/>
    <property type="project" value="UniProtKB-KW"/>
</dbReference>
<keyword evidence="7" id="KW-0255">Endonuclease</keyword>
<evidence type="ECO:0000256" key="9">
    <source>
        <dbReference type="ARBA" id="ARBA00022842"/>
    </source>
</evidence>
<dbReference type="InterPro" id="IPR005162">
    <property type="entry name" value="Retrotrans_gag_dom"/>
</dbReference>
<dbReference type="InterPro" id="IPR056924">
    <property type="entry name" value="SH3_Tf2-1"/>
</dbReference>
<dbReference type="GO" id="GO:0006508">
    <property type="term" value="P:proteolysis"/>
    <property type="evidence" value="ECO:0007669"/>
    <property type="project" value="UniProtKB-KW"/>
</dbReference>
<dbReference type="GO" id="GO:0015074">
    <property type="term" value="P:DNA integration"/>
    <property type="evidence" value="ECO:0007669"/>
    <property type="project" value="UniProtKB-KW"/>
</dbReference>
<protein>
    <submittedName>
        <fullName evidence="18">Putative reverse transcriptase domain-containing protein</fullName>
    </submittedName>
</protein>
<evidence type="ECO:0000313" key="18">
    <source>
        <dbReference type="EMBL" id="GEU31176.1"/>
    </source>
</evidence>
<dbReference type="Pfam" id="PF17921">
    <property type="entry name" value="Integrase_H2C2"/>
    <property type="match status" value="1"/>
</dbReference>
<dbReference type="PANTHER" id="PTHR37984:SF5">
    <property type="entry name" value="PROTEIN NYNRIN-LIKE"/>
    <property type="match status" value="1"/>
</dbReference>
<evidence type="ECO:0000256" key="16">
    <source>
        <dbReference type="SAM" id="MobiDB-lite"/>
    </source>
</evidence>
<evidence type="ECO:0000256" key="2">
    <source>
        <dbReference type="ARBA" id="ARBA00022679"/>
    </source>
</evidence>
<dbReference type="AlphaFoldDB" id="A0A6L2J2X9"/>
<keyword evidence="15" id="KW-0862">Zinc</keyword>
<proteinExistence type="predicted"/>
<dbReference type="Pfam" id="PF03732">
    <property type="entry name" value="Retrotrans_gag"/>
    <property type="match status" value="1"/>
</dbReference>
<dbReference type="Pfam" id="PF00098">
    <property type="entry name" value="zf-CCHC"/>
    <property type="match status" value="1"/>
</dbReference>
<dbReference type="GO" id="GO:0004190">
    <property type="term" value="F:aspartic-type endopeptidase activity"/>
    <property type="evidence" value="ECO:0007669"/>
    <property type="project" value="UniProtKB-KW"/>
</dbReference>
<reference evidence="18" key="1">
    <citation type="journal article" date="2019" name="Sci. Rep.">
        <title>Draft genome of Tanacetum cinerariifolium, the natural source of mosquito coil.</title>
        <authorList>
            <person name="Yamashiro T."/>
            <person name="Shiraishi A."/>
            <person name="Satake H."/>
            <person name="Nakayama K."/>
        </authorList>
    </citation>
    <scope>NUCLEOTIDE SEQUENCE</scope>
</reference>
<dbReference type="InterPro" id="IPR041588">
    <property type="entry name" value="Integrase_H2C2"/>
</dbReference>
<dbReference type="Gene3D" id="1.10.340.70">
    <property type="match status" value="1"/>
</dbReference>
<keyword evidence="4" id="KW-0540">Nuclease</keyword>
<name>A0A6L2J2X9_TANCI</name>
<evidence type="ECO:0000259" key="17">
    <source>
        <dbReference type="PROSITE" id="PS50158"/>
    </source>
</evidence>
<dbReference type="Pfam" id="PF24626">
    <property type="entry name" value="SH3_Tf2-1"/>
    <property type="match status" value="1"/>
</dbReference>
<feature type="region of interest" description="Disordered" evidence="16">
    <location>
        <begin position="52"/>
        <end position="158"/>
    </location>
</feature>
<evidence type="ECO:0000256" key="12">
    <source>
        <dbReference type="ARBA" id="ARBA00022932"/>
    </source>
</evidence>
<dbReference type="Gene3D" id="3.10.10.10">
    <property type="entry name" value="HIV Type 1 Reverse Transcriptase, subunit A, domain 1"/>
    <property type="match status" value="1"/>
</dbReference>
<keyword evidence="10" id="KW-0229">DNA integration</keyword>
<evidence type="ECO:0000256" key="13">
    <source>
        <dbReference type="ARBA" id="ARBA00023125"/>
    </source>
</evidence>
<dbReference type="InterPro" id="IPR041373">
    <property type="entry name" value="RT_RNaseH"/>
</dbReference>
<comment type="caution">
    <text evidence="18">The sequence shown here is derived from an EMBL/GenBank/DDBJ whole genome shotgun (WGS) entry which is preliminary data.</text>
</comment>
<dbReference type="PANTHER" id="PTHR37984">
    <property type="entry name" value="PROTEIN CBG26694"/>
    <property type="match status" value="1"/>
</dbReference>
<evidence type="ECO:0000256" key="5">
    <source>
        <dbReference type="ARBA" id="ARBA00022723"/>
    </source>
</evidence>
<evidence type="ECO:0000256" key="1">
    <source>
        <dbReference type="ARBA" id="ARBA00022670"/>
    </source>
</evidence>
<evidence type="ECO:0000256" key="3">
    <source>
        <dbReference type="ARBA" id="ARBA00022695"/>
    </source>
</evidence>
<evidence type="ECO:0000256" key="14">
    <source>
        <dbReference type="ARBA" id="ARBA00023172"/>
    </source>
</evidence>
<accession>A0A6L2J2X9</accession>
<dbReference type="InterPro" id="IPR043502">
    <property type="entry name" value="DNA/RNA_pol_sf"/>
</dbReference>
<dbReference type="GO" id="GO:0003677">
    <property type="term" value="F:DNA binding"/>
    <property type="evidence" value="ECO:0007669"/>
    <property type="project" value="UniProtKB-KW"/>
</dbReference>
<keyword evidence="6" id="KW-0064">Aspartyl protease</keyword>
<evidence type="ECO:0000256" key="6">
    <source>
        <dbReference type="ARBA" id="ARBA00022750"/>
    </source>
</evidence>
<dbReference type="InterPro" id="IPR050951">
    <property type="entry name" value="Retrovirus_Pol_polyprotein"/>
</dbReference>
<dbReference type="SUPFAM" id="SSF57756">
    <property type="entry name" value="Retrovirus zinc finger-like domains"/>
    <property type="match status" value="1"/>
</dbReference>
<dbReference type="SMART" id="SM00343">
    <property type="entry name" value="ZnF_C2HC"/>
    <property type="match status" value="2"/>
</dbReference>
<sequence>MSDSEDSTVTYTEVSSPFEGLSDIGSPGVDGLPMMPKDPYAYVEAALQAPPSHNYVLGPEHPPSPAYAPEFVLEPVHPEFMPPEDDEDNEDPEEDPADYPTDWDDDDEDEEEESFEDKADDEEQDEDEEEEEHPSPADSIPPPPLHLSPPLPVSSPPLPASPTYPLGYRAAMIRLRAETPSTSHPPTPIILPYTREFVAMLSSRYEVGESSSAITARPTKGFRADYGFVATLYYEIRRDPERDDTDENCGRLDDAEDDRLLMSGQLNMLHRDRRAHARTARLMETEARLSRRAWVQSMDASDTARAEVMSLRTTVLAQQSEITQMEALQRQRGPTRGPSHPKALEKARSSIANALAARDADRSRNGKDSHDSGMGVRRQAPPARGCTYQDFMKCKPLYFKGTEGVVELTYALTWWNSHVKTVGPDVAYAMTWTDLKKKMIDKYYPMGEIKKLEVELWNLKVKGTDVVSYNQRFQELALMCARMFPEESDKIERYIDGLPDMIHESVMTSKPKTMQDCAPKCHKYNRVGHLARDCRSATSANTANNQRGTRAGQKPTCFECGAQGHFKRECLKLKNNNLGNQARNGNALAKVYAVGHAGTNPDSNVVTDGSDRGNEIRLHIISCTKTQKYMLKECHVFLAHVTTKETEDKSEKKRLEDVPIVRDFPEVFPEYLSGHPPTRQVEFQIDLIPSVAPVARAPYRLASSKMKELSDQLKELSDKGFIRPSSSPWGAPVLFVKKKDGSFRMCIDYRELNKLTNKEEHEEHLKLILELLKKEELYEAAFHLIKQNLCSVPILALPKGSEDFVVYCDASHKRVGVELMQREKLIAYASHQLKIHENNYTTHDLELRSVVFGLKNGRHYSYGTKCTVFTDHKSLQYIIDQKELNIRQRRWLELLSDYDYEIRYHPRKANTEVRKPTNIKNKDVGGMLIENSKDPEKLRMEKLEPRADGILCLNGRSWLPCYGDLRTVIMYESHKSKYFINQGSDKMYQDMKKLYWWPNMKADIATYVSKCLTCAKVKAEHQRPSGLLIKQRIQAARDRQKSYVDLKRKPMEFQVGDRVMLLVSPWKGVVRFRKQGKLNPRHVGPFKVIKMVKSVAYKLELPQDLSRVHNMFHVSNLKKCYADEPLAVPLNGLHFDDKLYFMEEPVEIIDREVKRLK</sequence>
<feature type="domain" description="CCHC-type" evidence="17">
    <location>
        <begin position="557"/>
        <end position="570"/>
    </location>
</feature>
<dbReference type="GO" id="GO:0004519">
    <property type="term" value="F:endonuclease activity"/>
    <property type="evidence" value="ECO:0007669"/>
    <property type="project" value="UniProtKB-KW"/>
</dbReference>
<keyword evidence="1" id="KW-0645">Protease</keyword>
<feature type="compositionally biased region" description="Pro residues" evidence="16">
    <location>
        <begin position="139"/>
        <end position="158"/>
    </location>
</feature>
<dbReference type="GO" id="GO:0008270">
    <property type="term" value="F:zinc ion binding"/>
    <property type="evidence" value="ECO:0007669"/>
    <property type="project" value="UniProtKB-KW"/>
</dbReference>
<dbReference type="PROSITE" id="PS50158">
    <property type="entry name" value="ZF_CCHC"/>
    <property type="match status" value="1"/>
</dbReference>
<feature type="compositionally biased region" description="Basic and acidic residues" evidence="16">
    <location>
        <begin position="358"/>
        <end position="371"/>
    </location>
</feature>
<keyword evidence="12" id="KW-0239">DNA-directed DNA polymerase</keyword>
<keyword evidence="5" id="KW-0479">Metal-binding</keyword>
<evidence type="ECO:0000256" key="7">
    <source>
        <dbReference type="ARBA" id="ARBA00022759"/>
    </source>
</evidence>
<evidence type="ECO:0000256" key="15">
    <source>
        <dbReference type="PROSITE-ProRule" id="PRU00047"/>
    </source>
</evidence>
<dbReference type="GO" id="GO:0003887">
    <property type="term" value="F:DNA-directed DNA polymerase activity"/>
    <property type="evidence" value="ECO:0007669"/>
    <property type="project" value="UniProtKB-KW"/>
</dbReference>
<evidence type="ECO:0000256" key="10">
    <source>
        <dbReference type="ARBA" id="ARBA00022908"/>
    </source>
</evidence>
<keyword evidence="15" id="KW-0863">Zinc-finger</keyword>
<dbReference type="Pfam" id="PF17917">
    <property type="entry name" value="RT_RNaseH"/>
    <property type="match status" value="1"/>
</dbReference>
<keyword evidence="8" id="KW-0378">Hydrolase</keyword>
<dbReference type="CDD" id="cd09274">
    <property type="entry name" value="RNase_HI_RT_Ty3"/>
    <property type="match status" value="1"/>
</dbReference>
<dbReference type="InterPro" id="IPR036875">
    <property type="entry name" value="Znf_CCHC_sf"/>
</dbReference>
<evidence type="ECO:0000256" key="4">
    <source>
        <dbReference type="ARBA" id="ARBA00022722"/>
    </source>
</evidence>
<dbReference type="EMBL" id="BKCJ010000226">
    <property type="protein sequence ID" value="GEU31176.1"/>
    <property type="molecule type" value="Genomic_DNA"/>
</dbReference>